<sequence>MARVTETTAKGSGSSNGHLIRVLISVNSHHIRSQNWAGMLSANLRQKWDEHGFNRFNVELMVLEANKQDAIRAVLAHPQEEMRVNSKTRFPSTTRCGSR</sequence>
<proteinExistence type="predicted"/>
<keyword evidence="2" id="KW-1185">Reference proteome</keyword>
<protein>
    <submittedName>
        <fullName evidence="1">Uncharacterized protein</fullName>
    </submittedName>
</protein>
<name>A0ABQ9WS95_9EUKA</name>
<dbReference type="Proteomes" id="UP001281761">
    <property type="component" value="Unassembled WGS sequence"/>
</dbReference>
<dbReference type="EMBL" id="JARBJD010000425">
    <property type="protein sequence ID" value="KAK2942198.1"/>
    <property type="molecule type" value="Genomic_DNA"/>
</dbReference>
<reference evidence="1 2" key="1">
    <citation type="journal article" date="2022" name="bioRxiv">
        <title>Genomics of Preaxostyla Flagellates Illuminates Evolutionary Transitions and the Path Towards Mitochondrial Loss.</title>
        <authorList>
            <person name="Novak L.V.F."/>
            <person name="Treitli S.C."/>
            <person name="Pyrih J."/>
            <person name="Halakuc P."/>
            <person name="Pipaliya S.V."/>
            <person name="Vacek V."/>
            <person name="Brzon O."/>
            <person name="Soukal P."/>
            <person name="Eme L."/>
            <person name="Dacks J.B."/>
            <person name="Karnkowska A."/>
            <person name="Elias M."/>
            <person name="Hampl V."/>
        </authorList>
    </citation>
    <scope>NUCLEOTIDE SEQUENCE [LARGE SCALE GENOMIC DNA]</scope>
    <source>
        <strain evidence="1">NAU3</strain>
        <tissue evidence="1">Gut</tissue>
    </source>
</reference>
<organism evidence="1 2">
    <name type="scientific">Blattamonas nauphoetae</name>
    <dbReference type="NCBI Taxonomy" id="2049346"/>
    <lineage>
        <taxon>Eukaryota</taxon>
        <taxon>Metamonada</taxon>
        <taxon>Preaxostyla</taxon>
        <taxon>Oxymonadida</taxon>
        <taxon>Blattamonas</taxon>
    </lineage>
</organism>
<comment type="caution">
    <text evidence="1">The sequence shown here is derived from an EMBL/GenBank/DDBJ whole genome shotgun (WGS) entry which is preliminary data.</text>
</comment>
<evidence type="ECO:0000313" key="1">
    <source>
        <dbReference type="EMBL" id="KAK2942198.1"/>
    </source>
</evidence>
<gene>
    <name evidence="1" type="ORF">BLNAU_22881</name>
</gene>
<accession>A0ABQ9WS95</accession>
<evidence type="ECO:0000313" key="2">
    <source>
        <dbReference type="Proteomes" id="UP001281761"/>
    </source>
</evidence>